<evidence type="ECO:0008006" key="4">
    <source>
        <dbReference type="Google" id="ProtNLM"/>
    </source>
</evidence>
<dbReference type="AlphaFoldDB" id="A0A1B3XI82"/>
<feature type="chain" id="PRO_5008555503" description="DUF5626 domain-containing protein" evidence="1">
    <location>
        <begin position="31"/>
        <end position="241"/>
    </location>
</feature>
<dbReference type="OrthoDB" id="2970147at2"/>
<reference evidence="2 3" key="1">
    <citation type="submission" date="2016-08" db="EMBL/GenBank/DDBJ databases">
        <title>Complete genome sequence of Bacillus muralis G25-68, a strain with toxicity to nematodes.</title>
        <authorList>
            <person name="Zheng Z."/>
        </authorList>
    </citation>
    <scope>NUCLEOTIDE SEQUENCE [LARGE SCALE GENOMIC DNA]</scope>
    <source>
        <strain evidence="2 3">G25-68</strain>
    </source>
</reference>
<dbReference type="RefSeq" id="WP_064462158.1">
    <property type="nucleotide sequence ID" value="NZ_CP017080.1"/>
</dbReference>
<sequence length="241" mass="27132">MTNSKIASKIIATLFMSSLFFFFSTLSSHASEKAEFTKEELQQQKDNFIKLGIDDETAEELVQKVANGELLDAQKETEVAKHEDDLTIDTDLEEKYIEFDDGSRIQLSIEEEDVEPLIVPYDYATGTVKNNSCTSGSGYRNCNVTARYNDGIWNIRFNAKVSSVQGGYDSITSISKQAVDAVLYSVTEKKFKILKSKETSSAAAKAEYTNQFTHKLGLYTVSRSLTLYAQKDKTFARLNYY</sequence>
<dbReference type="KEGG" id="bmur:ABE28_000905"/>
<protein>
    <recommendedName>
        <fullName evidence="4">DUF5626 domain-containing protein</fullName>
    </recommendedName>
</protein>
<dbReference type="Proteomes" id="UP000077926">
    <property type="component" value="Chromosome"/>
</dbReference>
<dbReference type="EMBL" id="CP017080">
    <property type="protein sequence ID" value="AOH52916.1"/>
    <property type="molecule type" value="Genomic_DNA"/>
</dbReference>
<keyword evidence="3" id="KW-1185">Reference proteome</keyword>
<proteinExistence type="predicted"/>
<evidence type="ECO:0000256" key="1">
    <source>
        <dbReference type="SAM" id="SignalP"/>
    </source>
</evidence>
<accession>A0A1B3XI82</accession>
<organism evidence="2 3">
    <name type="scientific">Peribacillus muralis</name>
    <dbReference type="NCBI Taxonomy" id="264697"/>
    <lineage>
        <taxon>Bacteria</taxon>
        <taxon>Bacillati</taxon>
        <taxon>Bacillota</taxon>
        <taxon>Bacilli</taxon>
        <taxon>Bacillales</taxon>
        <taxon>Bacillaceae</taxon>
        <taxon>Peribacillus</taxon>
    </lineage>
</organism>
<feature type="signal peptide" evidence="1">
    <location>
        <begin position="1"/>
        <end position="30"/>
    </location>
</feature>
<gene>
    <name evidence="2" type="ORF">ABE28_000905</name>
</gene>
<evidence type="ECO:0000313" key="2">
    <source>
        <dbReference type="EMBL" id="AOH52916.1"/>
    </source>
</evidence>
<name>A0A1B3XI82_9BACI</name>
<evidence type="ECO:0000313" key="3">
    <source>
        <dbReference type="Proteomes" id="UP000077926"/>
    </source>
</evidence>
<keyword evidence="1" id="KW-0732">Signal</keyword>